<comment type="caution">
    <text evidence="4">The sequence shown here is derived from an EMBL/GenBank/DDBJ whole genome shotgun (WGS) entry which is preliminary data.</text>
</comment>
<name>A0A1R3GX84_9ROSI</name>
<dbReference type="Pfam" id="PF14372">
    <property type="entry name" value="hAT-like_RNase-H"/>
    <property type="match status" value="1"/>
</dbReference>
<evidence type="ECO:0000256" key="1">
    <source>
        <dbReference type="SAM" id="Coils"/>
    </source>
</evidence>
<feature type="compositionally biased region" description="Basic and acidic residues" evidence="2">
    <location>
        <begin position="105"/>
        <end position="120"/>
    </location>
</feature>
<proteinExistence type="predicted"/>
<feature type="domain" description="hAT-like transposase RNase-H fold" evidence="3">
    <location>
        <begin position="1"/>
        <end position="66"/>
    </location>
</feature>
<evidence type="ECO:0000313" key="4">
    <source>
        <dbReference type="EMBL" id="OMO62626.1"/>
    </source>
</evidence>
<reference evidence="5" key="1">
    <citation type="submission" date="2013-09" db="EMBL/GenBank/DDBJ databases">
        <title>Corchorus olitorius genome sequencing.</title>
        <authorList>
            <person name="Alam M."/>
            <person name="Haque M.S."/>
            <person name="Islam M.S."/>
            <person name="Emdad E.M."/>
            <person name="Islam M.M."/>
            <person name="Ahmed B."/>
            <person name="Halim A."/>
            <person name="Hossen Q.M.M."/>
            <person name="Hossain M.Z."/>
            <person name="Ahmed R."/>
            <person name="Khan M.M."/>
            <person name="Islam R."/>
            <person name="Rashid M.M."/>
            <person name="Khan S.A."/>
            <person name="Rahman M.S."/>
            <person name="Alam M."/>
            <person name="Yahiya A.S."/>
            <person name="Khan M.S."/>
            <person name="Azam M.S."/>
            <person name="Haque T."/>
            <person name="Lashkar M.Z.H."/>
            <person name="Akhand A.I."/>
            <person name="Morshed G."/>
            <person name="Roy S."/>
            <person name="Uddin K.S."/>
            <person name="Rabeya T."/>
            <person name="Hossain A.S."/>
            <person name="Chowdhury A."/>
            <person name="Snigdha A.R."/>
            <person name="Mortoza M.S."/>
            <person name="Matin S.A."/>
            <person name="Hoque S.M.E."/>
            <person name="Islam M.K."/>
            <person name="Roy D.K."/>
            <person name="Haider R."/>
            <person name="Moosa M.M."/>
            <person name="Elias S.M."/>
            <person name="Hasan A.M."/>
            <person name="Jahan S."/>
            <person name="Shafiuddin M."/>
            <person name="Mahmood N."/>
            <person name="Shommy N.S."/>
        </authorList>
    </citation>
    <scope>NUCLEOTIDE SEQUENCE [LARGE SCALE GENOMIC DNA]</scope>
    <source>
        <strain evidence="5">cv. O-4</strain>
    </source>
</reference>
<dbReference type="Proteomes" id="UP000187203">
    <property type="component" value="Unassembled WGS sequence"/>
</dbReference>
<feature type="coiled-coil region" evidence="1">
    <location>
        <begin position="45"/>
        <end position="76"/>
    </location>
</feature>
<sequence>MARKMQLKFDKYWGHCNLLVSIAAVLDPRNKMDLIDFAYSVIYSRDEAVRQKQILRESLNELYEEYVDAYKAANAESSQSNLGQESEATNSVSTTIGKTVLTGRSKYERPSKTKADTIAT</sequence>
<dbReference type="PANTHER" id="PTHR23272:SF182">
    <property type="entry name" value="OS09G0381850 PROTEIN"/>
    <property type="match status" value="1"/>
</dbReference>
<keyword evidence="5" id="KW-1185">Reference proteome</keyword>
<evidence type="ECO:0000256" key="2">
    <source>
        <dbReference type="SAM" id="MobiDB-lite"/>
    </source>
</evidence>
<dbReference type="EMBL" id="AWUE01021355">
    <property type="protein sequence ID" value="OMO62626.1"/>
    <property type="molecule type" value="Genomic_DNA"/>
</dbReference>
<dbReference type="PANTHER" id="PTHR23272">
    <property type="entry name" value="BED FINGER-RELATED"/>
    <property type="match status" value="1"/>
</dbReference>
<dbReference type="GO" id="GO:0003677">
    <property type="term" value="F:DNA binding"/>
    <property type="evidence" value="ECO:0007669"/>
    <property type="project" value="InterPro"/>
</dbReference>
<feature type="compositionally biased region" description="Polar residues" evidence="2">
    <location>
        <begin position="76"/>
        <end position="97"/>
    </location>
</feature>
<evidence type="ECO:0000259" key="3">
    <source>
        <dbReference type="Pfam" id="PF14372"/>
    </source>
</evidence>
<dbReference type="AlphaFoldDB" id="A0A1R3GX84"/>
<evidence type="ECO:0000313" key="5">
    <source>
        <dbReference type="Proteomes" id="UP000187203"/>
    </source>
</evidence>
<feature type="region of interest" description="Disordered" evidence="2">
    <location>
        <begin position="76"/>
        <end position="120"/>
    </location>
</feature>
<dbReference type="OrthoDB" id="1002002at2759"/>
<accession>A0A1R3GX84</accession>
<protein>
    <recommendedName>
        <fullName evidence="3">hAT-like transposase RNase-H fold domain-containing protein</fullName>
    </recommendedName>
</protein>
<keyword evidence="1" id="KW-0175">Coiled coil</keyword>
<dbReference type="InterPro" id="IPR025525">
    <property type="entry name" value="hAT-like_transposase_RNase-H"/>
</dbReference>
<gene>
    <name evidence="4" type="ORF">COLO4_32981</name>
</gene>
<organism evidence="4 5">
    <name type="scientific">Corchorus olitorius</name>
    <dbReference type="NCBI Taxonomy" id="93759"/>
    <lineage>
        <taxon>Eukaryota</taxon>
        <taxon>Viridiplantae</taxon>
        <taxon>Streptophyta</taxon>
        <taxon>Embryophyta</taxon>
        <taxon>Tracheophyta</taxon>
        <taxon>Spermatophyta</taxon>
        <taxon>Magnoliopsida</taxon>
        <taxon>eudicotyledons</taxon>
        <taxon>Gunneridae</taxon>
        <taxon>Pentapetalae</taxon>
        <taxon>rosids</taxon>
        <taxon>malvids</taxon>
        <taxon>Malvales</taxon>
        <taxon>Malvaceae</taxon>
        <taxon>Grewioideae</taxon>
        <taxon>Apeibeae</taxon>
        <taxon>Corchorus</taxon>
    </lineage>
</organism>